<feature type="transmembrane region" description="Helical" evidence="1">
    <location>
        <begin position="325"/>
        <end position="346"/>
    </location>
</feature>
<sequence length="1044" mass="118555">MKQQHCLSHSIVLLLLVSVVTSLDECESPQYLELGKSGVVRCTFDGGYHSVYWYKNTNIIGQKPFIEDTPSGTAGPGYESGEFDINEDGSLIINEVFLGHEATFTVTTFHSAEDIPPTISVDVKTFDILQRYETVVFVYNTGIEAPINHAHNLKVERHSLVRIPCPEGEVNVSLVVWERLVEDSRCESLVFVYPVPAYLEIEGCNHEQYCSVTVMETGSLTCKVSGIRPEVNLEWRGINDESSEKVEFYNHQSSTKSKGDTTDIILTVDYMITQTAEEQRLTLECRATGQYADQFKLTTHVDLLVGKRSQPTEEPLTDATNPVPVIIAVVLVVGLLVIGLVTFLTWRVYCSRSKDHDDEEKMPMMKTKDLKTKLIEQLKETYNVMYSSLKPIPYLKDKMYSVNELYVEGGIECRLSERSTDKVDKWVDIESYQNIFSDPRIQSKRRIIEAEPGYGKSTLTLQLAYEWCTAVPNSLMEKVDLLLIFKLRQMKGITSIYEATKLLLLPRESNIGVNEIKDILAELSSVVIILDGFDEYPDYNSETQTDILDILKRHMFQHFDVILTTRSSFLPKSYAPQTKHIRLTGFDKEAQDKYLRRAVTATQGKVSEEVKEWLEGNPVLADLCQAPLFFALYAHASQDRENLKNCNSATVFFRYIVSCIKSHTTAKSDDNYVSKIDLVNDNILSEVAYLDLTRRRILSDWKRDELSKKLGKDTLEQYVQVGILREEETIQVSDVPGTLASEHIKLTSEIRFYHKLFSEWYAANYVADRLATASVTQEEVSEILEDLEPSTCQYVYRFACGLNPGAAKAIINYLKGVEGGDEFAILCILEQSGAVDYIIDNVTDICSREIQIGAQNTRLLQRSVVQLLEIATAKQIPVFRLLLSDSLKSVNVRNSEIVLKSDLRLPILNTLKALWLDITGCRLQPEDFTDVFQYSLKCESLKTITFSNCLAPVTYGDSTVMADLKQRNIKGQEWYFTADAIGIPEGAQYNSRRVYEQHLVTFCTFHFSCLHLMIPIIPDEKIKLEHNSLFMVEVTRNVKKLQQG</sequence>
<keyword evidence="2" id="KW-0732">Signal</keyword>
<evidence type="ECO:0000256" key="2">
    <source>
        <dbReference type="SAM" id="SignalP"/>
    </source>
</evidence>
<feature type="domain" description="NACHT" evidence="4">
    <location>
        <begin position="444"/>
        <end position="568"/>
    </location>
</feature>
<dbReference type="SUPFAM" id="SSF48726">
    <property type="entry name" value="Immunoglobulin"/>
    <property type="match status" value="1"/>
</dbReference>
<accession>A0A2G8KC21</accession>
<gene>
    <name evidence="5" type="ORF">BSL78_17593</name>
</gene>
<dbReference type="EMBL" id="MRZV01000706">
    <property type="protein sequence ID" value="PIK45554.1"/>
    <property type="molecule type" value="Genomic_DNA"/>
</dbReference>
<reference evidence="5 6" key="1">
    <citation type="journal article" date="2017" name="PLoS Biol.">
        <title>The sea cucumber genome provides insights into morphological evolution and visceral regeneration.</title>
        <authorList>
            <person name="Zhang X."/>
            <person name="Sun L."/>
            <person name="Yuan J."/>
            <person name="Sun Y."/>
            <person name="Gao Y."/>
            <person name="Zhang L."/>
            <person name="Li S."/>
            <person name="Dai H."/>
            <person name="Hamel J.F."/>
            <person name="Liu C."/>
            <person name="Yu Y."/>
            <person name="Liu S."/>
            <person name="Lin W."/>
            <person name="Guo K."/>
            <person name="Jin S."/>
            <person name="Xu P."/>
            <person name="Storey K.B."/>
            <person name="Huan P."/>
            <person name="Zhang T."/>
            <person name="Zhou Y."/>
            <person name="Zhang J."/>
            <person name="Lin C."/>
            <person name="Li X."/>
            <person name="Xing L."/>
            <person name="Huo D."/>
            <person name="Sun M."/>
            <person name="Wang L."/>
            <person name="Mercier A."/>
            <person name="Li F."/>
            <person name="Yang H."/>
            <person name="Xiang J."/>
        </authorList>
    </citation>
    <scope>NUCLEOTIDE SEQUENCE [LARGE SCALE GENOMIC DNA]</scope>
    <source>
        <strain evidence="5">Shaxun</strain>
        <tissue evidence="5">Muscle</tissue>
    </source>
</reference>
<dbReference type="InterPro" id="IPR003599">
    <property type="entry name" value="Ig_sub"/>
</dbReference>
<evidence type="ECO:0000259" key="4">
    <source>
        <dbReference type="PROSITE" id="PS50837"/>
    </source>
</evidence>
<feature type="signal peptide" evidence="2">
    <location>
        <begin position="1"/>
        <end position="22"/>
    </location>
</feature>
<dbReference type="InterPro" id="IPR036179">
    <property type="entry name" value="Ig-like_dom_sf"/>
</dbReference>
<keyword evidence="6" id="KW-1185">Reference proteome</keyword>
<dbReference type="InterPro" id="IPR007111">
    <property type="entry name" value="NACHT_NTPase"/>
</dbReference>
<evidence type="ECO:0000259" key="3">
    <source>
        <dbReference type="PROSITE" id="PS50835"/>
    </source>
</evidence>
<dbReference type="PANTHER" id="PTHR46312">
    <property type="entry name" value="NACHT DOMAIN-CONTAINING PROTEIN"/>
    <property type="match status" value="1"/>
</dbReference>
<dbReference type="AlphaFoldDB" id="A0A2G8KC21"/>
<dbReference type="Gene3D" id="3.40.50.300">
    <property type="entry name" value="P-loop containing nucleotide triphosphate hydrolases"/>
    <property type="match status" value="1"/>
</dbReference>
<dbReference type="InterPro" id="IPR007110">
    <property type="entry name" value="Ig-like_dom"/>
</dbReference>
<dbReference type="PANTHER" id="PTHR46312:SF2">
    <property type="entry name" value="NUCLEOTIDE-BINDING OLIGOMERIZATION DOMAIN-CONTAINING PROTEIN 2-LIKE"/>
    <property type="match status" value="1"/>
</dbReference>
<dbReference type="PROSITE" id="PS50837">
    <property type="entry name" value="NACHT"/>
    <property type="match status" value="1"/>
</dbReference>
<dbReference type="InterPro" id="IPR013783">
    <property type="entry name" value="Ig-like_fold"/>
</dbReference>
<keyword evidence="1" id="KW-0812">Transmembrane</keyword>
<feature type="chain" id="PRO_5013587144" evidence="2">
    <location>
        <begin position="23"/>
        <end position="1044"/>
    </location>
</feature>
<dbReference type="Proteomes" id="UP000230750">
    <property type="component" value="Unassembled WGS sequence"/>
</dbReference>
<dbReference type="SUPFAM" id="SSF52540">
    <property type="entry name" value="P-loop containing nucleoside triphosphate hydrolases"/>
    <property type="match status" value="1"/>
</dbReference>
<comment type="caution">
    <text evidence="5">The sequence shown here is derived from an EMBL/GenBank/DDBJ whole genome shotgun (WGS) entry which is preliminary data.</text>
</comment>
<dbReference type="SMART" id="SM00409">
    <property type="entry name" value="IG"/>
    <property type="match status" value="2"/>
</dbReference>
<keyword evidence="1" id="KW-0472">Membrane</keyword>
<evidence type="ECO:0000313" key="5">
    <source>
        <dbReference type="EMBL" id="PIK45554.1"/>
    </source>
</evidence>
<dbReference type="OrthoDB" id="120976at2759"/>
<feature type="domain" description="Ig-like" evidence="3">
    <location>
        <begin position="196"/>
        <end position="298"/>
    </location>
</feature>
<keyword evidence="1" id="KW-1133">Transmembrane helix</keyword>
<name>A0A2G8KC21_STIJA</name>
<protein>
    <submittedName>
        <fullName evidence="5">Putative NLR family CARD domain-containing protein 4</fullName>
    </submittedName>
</protein>
<evidence type="ECO:0000313" key="6">
    <source>
        <dbReference type="Proteomes" id="UP000230750"/>
    </source>
</evidence>
<dbReference type="STRING" id="307972.A0A2G8KC21"/>
<dbReference type="Gene3D" id="2.60.40.10">
    <property type="entry name" value="Immunoglobulins"/>
    <property type="match status" value="1"/>
</dbReference>
<proteinExistence type="predicted"/>
<evidence type="ECO:0000256" key="1">
    <source>
        <dbReference type="SAM" id="Phobius"/>
    </source>
</evidence>
<organism evidence="5 6">
    <name type="scientific">Stichopus japonicus</name>
    <name type="common">Sea cucumber</name>
    <dbReference type="NCBI Taxonomy" id="307972"/>
    <lineage>
        <taxon>Eukaryota</taxon>
        <taxon>Metazoa</taxon>
        <taxon>Echinodermata</taxon>
        <taxon>Eleutherozoa</taxon>
        <taxon>Echinozoa</taxon>
        <taxon>Holothuroidea</taxon>
        <taxon>Aspidochirotacea</taxon>
        <taxon>Aspidochirotida</taxon>
        <taxon>Stichopodidae</taxon>
        <taxon>Apostichopus</taxon>
    </lineage>
</organism>
<dbReference type="PROSITE" id="PS50835">
    <property type="entry name" value="IG_LIKE"/>
    <property type="match status" value="1"/>
</dbReference>
<dbReference type="Pfam" id="PF05729">
    <property type="entry name" value="NACHT"/>
    <property type="match status" value="1"/>
</dbReference>
<dbReference type="InterPro" id="IPR027417">
    <property type="entry name" value="P-loop_NTPase"/>
</dbReference>